<protein>
    <recommendedName>
        <fullName evidence="2">Tll0287-like domain-containing protein</fullName>
    </recommendedName>
</protein>
<gene>
    <name evidence="3" type="ORF">BN873_340034</name>
</gene>
<dbReference type="AlphaFoldDB" id="W6MDC3"/>
<dbReference type="EMBL" id="CBTJ020000041">
    <property type="protein sequence ID" value="CDI02658.1"/>
    <property type="molecule type" value="Genomic_DNA"/>
</dbReference>
<feature type="chain" id="PRO_5004880128" description="Tll0287-like domain-containing protein" evidence="1">
    <location>
        <begin position="21"/>
        <end position="200"/>
    </location>
</feature>
<proteinExistence type="predicted"/>
<reference evidence="3" key="1">
    <citation type="submission" date="2013-07" db="EMBL/GenBank/DDBJ databases">
        <authorList>
            <person name="McIlroy S."/>
        </authorList>
    </citation>
    <scope>NUCLEOTIDE SEQUENCE [LARGE SCALE GENOMIC DNA]</scope>
    <source>
        <strain evidence="3">Run_A_D11</strain>
    </source>
</reference>
<comment type="caution">
    <text evidence="3">The sequence shown here is derived from an EMBL/GenBank/DDBJ whole genome shotgun (WGS) entry which is preliminary data.</text>
</comment>
<dbReference type="InterPro" id="IPR021796">
    <property type="entry name" value="Tll0287-like_dom"/>
</dbReference>
<evidence type="ECO:0000259" key="2">
    <source>
        <dbReference type="Pfam" id="PF11845"/>
    </source>
</evidence>
<evidence type="ECO:0000313" key="3">
    <source>
        <dbReference type="EMBL" id="CDI02658.1"/>
    </source>
</evidence>
<feature type="signal peptide" evidence="1">
    <location>
        <begin position="1"/>
        <end position="20"/>
    </location>
</feature>
<evidence type="ECO:0000313" key="4">
    <source>
        <dbReference type="Proteomes" id="UP000035760"/>
    </source>
</evidence>
<dbReference type="Pfam" id="PF11845">
    <property type="entry name" value="Tll0287-like"/>
    <property type="match status" value="1"/>
</dbReference>
<dbReference type="Proteomes" id="UP000035760">
    <property type="component" value="Unassembled WGS sequence"/>
</dbReference>
<sequence>MRYALILALGAILVSGVALSRQKQPPADPADAIPTKEIHSSRAIVQKFSETLQAALHQAMETGGPVNGIAVCHDKAGQIATDLSAEADMIVGRTSLKLRNANNAPDNWELAVLKQFDARHAQGEPAEKLEYFAVIDDDQGQKTFRYMKAIPTASPCLKCHGETIDSDVETKLKELYPEDKARGYKEGELRGAFTLSKPLP</sequence>
<dbReference type="RefSeq" id="WP_242434402.1">
    <property type="nucleotide sequence ID" value="NZ_CBTJ020000041.1"/>
</dbReference>
<keyword evidence="4" id="KW-1185">Reference proteome</keyword>
<keyword evidence="1" id="KW-0732">Signal</keyword>
<reference evidence="3" key="2">
    <citation type="submission" date="2014-03" db="EMBL/GenBank/DDBJ databases">
        <title>Candidatus Competibacter-lineage genomes retrieved from metagenomes reveal functional metabolic diversity.</title>
        <authorList>
            <person name="McIlroy S.J."/>
            <person name="Albertsen M."/>
            <person name="Andresen E.K."/>
            <person name="Saunders A.M."/>
            <person name="Kristiansen R."/>
            <person name="Stokholm-Bjerregaard M."/>
            <person name="Nielsen K.L."/>
            <person name="Nielsen P.H."/>
        </authorList>
    </citation>
    <scope>NUCLEOTIDE SEQUENCE</scope>
    <source>
        <strain evidence="3">Run_A_D11</strain>
    </source>
</reference>
<evidence type="ECO:0000256" key="1">
    <source>
        <dbReference type="SAM" id="SignalP"/>
    </source>
</evidence>
<accession>W6MDC3</accession>
<name>W6MDC3_9GAMM</name>
<dbReference type="STRING" id="1400863.BN873_340034"/>
<organism evidence="3 4">
    <name type="scientific">Candidatus Competibacter denitrificans Run_A_D11</name>
    <dbReference type="NCBI Taxonomy" id="1400863"/>
    <lineage>
        <taxon>Bacteria</taxon>
        <taxon>Pseudomonadati</taxon>
        <taxon>Pseudomonadota</taxon>
        <taxon>Gammaproteobacteria</taxon>
        <taxon>Candidatus Competibacteraceae</taxon>
        <taxon>Candidatus Competibacter</taxon>
    </lineage>
</organism>
<feature type="domain" description="Tll0287-like" evidence="2">
    <location>
        <begin position="41"/>
        <end position="198"/>
    </location>
</feature>